<name>A0AAV3XWV4_9GAST</name>
<dbReference type="Proteomes" id="UP000735302">
    <property type="component" value="Unassembled WGS sequence"/>
</dbReference>
<organism evidence="1 2">
    <name type="scientific">Plakobranchus ocellatus</name>
    <dbReference type="NCBI Taxonomy" id="259542"/>
    <lineage>
        <taxon>Eukaryota</taxon>
        <taxon>Metazoa</taxon>
        <taxon>Spiralia</taxon>
        <taxon>Lophotrochozoa</taxon>
        <taxon>Mollusca</taxon>
        <taxon>Gastropoda</taxon>
        <taxon>Heterobranchia</taxon>
        <taxon>Euthyneura</taxon>
        <taxon>Panpulmonata</taxon>
        <taxon>Sacoglossa</taxon>
        <taxon>Placobranchoidea</taxon>
        <taxon>Plakobranchidae</taxon>
        <taxon>Plakobranchus</taxon>
    </lineage>
</organism>
<keyword evidence="2" id="KW-1185">Reference proteome</keyword>
<proteinExistence type="predicted"/>
<sequence length="104" mass="11778">MTLTNPNFKLLVLSSRPSGPREVTFSDTGRTGEVYCLQPFPKRRYYPSQGPTVERSETLTPLASSKVVGCLRLARLLLPRARRERSRLARRNSVNPRKFTATVT</sequence>
<dbReference type="EMBL" id="BLXT01000184">
    <property type="protein sequence ID" value="GFN74941.1"/>
    <property type="molecule type" value="Genomic_DNA"/>
</dbReference>
<evidence type="ECO:0000313" key="2">
    <source>
        <dbReference type="Proteomes" id="UP000735302"/>
    </source>
</evidence>
<dbReference type="AlphaFoldDB" id="A0AAV3XWV4"/>
<evidence type="ECO:0000313" key="1">
    <source>
        <dbReference type="EMBL" id="GFN74941.1"/>
    </source>
</evidence>
<gene>
    <name evidence="1" type="ORF">PoB_000144700</name>
</gene>
<reference evidence="1 2" key="1">
    <citation type="journal article" date="2021" name="Elife">
        <title>Chloroplast acquisition without the gene transfer in kleptoplastic sea slugs, Plakobranchus ocellatus.</title>
        <authorList>
            <person name="Maeda T."/>
            <person name="Takahashi S."/>
            <person name="Yoshida T."/>
            <person name="Shimamura S."/>
            <person name="Takaki Y."/>
            <person name="Nagai Y."/>
            <person name="Toyoda A."/>
            <person name="Suzuki Y."/>
            <person name="Arimoto A."/>
            <person name="Ishii H."/>
            <person name="Satoh N."/>
            <person name="Nishiyama T."/>
            <person name="Hasebe M."/>
            <person name="Maruyama T."/>
            <person name="Minagawa J."/>
            <person name="Obokata J."/>
            <person name="Shigenobu S."/>
        </authorList>
    </citation>
    <scope>NUCLEOTIDE SEQUENCE [LARGE SCALE GENOMIC DNA]</scope>
</reference>
<accession>A0AAV3XWV4</accession>
<comment type="caution">
    <text evidence="1">The sequence shown here is derived from an EMBL/GenBank/DDBJ whole genome shotgun (WGS) entry which is preliminary data.</text>
</comment>
<protein>
    <submittedName>
        <fullName evidence="1">Uncharacterized protein</fullName>
    </submittedName>
</protein>